<protein>
    <recommendedName>
        <fullName evidence="1">PE domain-containing protein</fullName>
    </recommendedName>
</protein>
<comment type="caution">
    <text evidence="2">The sequence shown here is derived from an EMBL/GenBank/DDBJ whole genome shotgun (WGS) entry which is preliminary data.</text>
</comment>
<proteinExistence type="predicted"/>
<gene>
    <name evidence="2" type="ORF">ABH38_11525</name>
</gene>
<reference evidence="2 3" key="1">
    <citation type="submission" date="2015-05" db="EMBL/GenBank/DDBJ databases">
        <title>Genome sequence of Mycobacterium haemophilum.</title>
        <authorList>
            <person name="Greninger A.L."/>
            <person name="Cunningham G."/>
            <person name="Miller S."/>
        </authorList>
    </citation>
    <scope>NUCLEOTIDE SEQUENCE [LARGE SCALE GENOMIC DNA]</scope>
    <source>
        <strain evidence="3">UC1</strain>
    </source>
</reference>
<dbReference type="Gene3D" id="1.10.287.850">
    <property type="entry name" value="HP0062-like domain"/>
    <property type="match status" value="1"/>
</dbReference>
<dbReference type="EMBL" id="LDPR01000008">
    <property type="protein sequence ID" value="KLO36600.1"/>
    <property type="molecule type" value="Genomic_DNA"/>
</dbReference>
<evidence type="ECO:0000313" key="3">
    <source>
        <dbReference type="Proteomes" id="UP000036334"/>
    </source>
</evidence>
<evidence type="ECO:0000259" key="1">
    <source>
        <dbReference type="Pfam" id="PF00934"/>
    </source>
</evidence>
<sequence>MSFVTTEPGVLTTAAATIRNIVNDLVKKTDAAADPTIHLQPPATDEVSIMAMERFSAHAAAYQAVIAEASLVCGEFIGALKNGAADYSDAEAHNAETTA</sequence>
<dbReference type="PATRIC" id="fig|29311.18.peg.3850"/>
<feature type="domain" description="PE" evidence="1">
    <location>
        <begin position="4"/>
        <end position="94"/>
    </location>
</feature>
<dbReference type="OrthoDB" id="4764589at2"/>
<dbReference type="Proteomes" id="UP000036334">
    <property type="component" value="Unassembled WGS sequence"/>
</dbReference>
<dbReference type="InterPro" id="IPR000084">
    <property type="entry name" value="PE-PGRS_N"/>
</dbReference>
<evidence type="ECO:0000313" key="2">
    <source>
        <dbReference type="EMBL" id="KLO36600.1"/>
    </source>
</evidence>
<dbReference type="RefSeq" id="WP_047314495.1">
    <property type="nucleotide sequence ID" value="NZ_LDPQ01000006.1"/>
</dbReference>
<dbReference type="SUPFAM" id="SSF140459">
    <property type="entry name" value="PE/PPE dimer-like"/>
    <property type="match status" value="1"/>
</dbReference>
<accession>A0A0I9UI95</accession>
<organism evidence="2 3">
    <name type="scientific">Mycobacterium haemophilum</name>
    <dbReference type="NCBI Taxonomy" id="29311"/>
    <lineage>
        <taxon>Bacteria</taxon>
        <taxon>Bacillati</taxon>
        <taxon>Actinomycetota</taxon>
        <taxon>Actinomycetes</taxon>
        <taxon>Mycobacteriales</taxon>
        <taxon>Mycobacteriaceae</taxon>
        <taxon>Mycobacterium</taxon>
    </lineage>
</organism>
<dbReference type="InterPro" id="IPR038332">
    <property type="entry name" value="PPE_sf"/>
</dbReference>
<dbReference type="Pfam" id="PF00934">
    <property type="entry name" value="PE"/>
    <property type="match status" value="1"/>
</dbReference>
<name>A0A0I9UI95_9MYCO</name>
<dbReference type="AlphaFoldDB" id="A0A0I9UI95"/>
<keyword evidence="3" id="KW-1185">Reference proteome</keyword>